<sequence length="147" mass="16107">MSPKSAANIISNLSNSEAVLILAQMNLDAKSQILEKMNPDKAADLSILLKDQAYSKDLDILALQERVNQLTQELDQLKKDQVEYQQLASTLSNMSPDKAAQTIISISNQNSNKARAILSVMDPLSRSKILNEMEPNIAAKLSIGLVN</sequence>
<dbReference type="OrthoDB" id="2888242at2"/>
<gene>
    <name evidence="2" type="ORF">U473_04695</name>
</gene>
<keyword evidence="3" id="KW-1185">Reference proteome</keyword>
<evidence type="ECO:0000313" key="2">
    <source>
        <dbReference type="EMBL" id="KXG43389.1"/>
    </source>
</evidence>
<reference evidence="2 3" key="1">
    <citation type="submission" date="2016-02" db="EMBL/GenBank/DDBJ databases">
        <title>Draft Genome for Tepidibacillus decaturensis nov. sp. Strain Z9, an Anaerobic, Moderately Thermophilic and Heterotrophic Bacterium from Deep Subsurface of the Illinois Basin, USA.</title>
        <authorList>
            <person name="Dong Y."/>
            <person name="Chang J.Y."/>
            <person name="Sanford R."/>
            <person name="Fouke B.W."/>
        </authorList>
    </citation>
    <scope>NUCLEOTIDE SEQUENCE [LARGE SCALE GENOMIC DNA]</scope>
    <source>
        <strain evidence="2 3">Z9</strain>
    </source>
</reference>
<evidence type="ECO:0000256" key="1">
    <source>
        <dbReference type="SAM" id="Coils"/>
    </source>
</evidence>
<name>A0A135L3E4_9BACI</name>
<evidence type="ECO:0000313" key="3">
    <source>
        <dbReference type="Proteomes" id="UP000070352"/>
    </source>
</evidence>
<accession>A0A135L3E4</accession>
<dbReference type="AlphaFoldDB" id="A0A135L3E4"/>
<dbReference type="SUPFAM" id="SSF48029">
    <property type="entry name" value="FliG"/>
    <property type="match status" value="1"/>
</dbReference>
<comment type="caution">
    <text evidence="2">The sequence shown here is derived from an EMBL/GenBank/DDBJ whole genome shotgun (WGS) entry which is preliminary data.</text>
</comment>
<proteinExistence type="predicted"/>
<dbReference type="Gene3D" id="1.10.220.30">
    <property type="match status" value="1"/>
</dbReference>
<feature type="coiled-coil region" evidence="1">
    <location>
        <begin position="60"/>
        <end position="87"/>
    </location>
</feature>
<protein>
    <recommendedName>
        <fullName evidence="4">Magnesium transporter MgtE intracellular domain-containing protein</fullName>
    </recommendedName>
</protein>
<keyword evidence="1" id="KW-0175">Coiled coil</keyword>
<dbReference type="RefSeq" id="WP_068723833.1">
    <property type="nucleotide sequence ID" value="NZ_LSKU01000001.1"/>
</dbReference>
<evidence type="ECO:0008006" key="4">
    <source>
        <dbReference type="Google" id="ProtNLM"/>
    </source>
</evidence>
<dbReference type="InterPro" id="IPR011002">
    <property type="entry name" value="FliG_a-hlx"/>
</dbReference>
<organism evidence="2 3">
    <name type="scientific">Tepidibacillus decaturensis</name>
    <dbReference type="NCBI Taxonomy" id="1413211"/>
    <lineage>
        <taxon>Bacteria</taxon>
        <taxon>Bacillati</taxon>
        <taxon>Bacillota</taxon>
        <taxon>Bacilli</taxon>
        <taxon>Bacillales</taxon>
        <taxon>Bacillaceae</taxon>
        <taxon>Tepidibacillus</taxon>
    </lineage>
</organism>
<dbReference type="Proteomes" id="UP000070352">
    <property type="component" value="Unassembled WGS sequence"/>
</dbReference>
<dbReference type="EMBL" id="LSKU01000001">
    <property type="protein sequence ID" value="KXG43389.1"/>
    <property type="molecule type" value="Genomic_DNA"/>
</dbReference>
<dbReference type="STRING" id="1413211.U473_04695"/>